<dbReference type="EMBL" id="BAAAAF010000003">
    <property type="protein sequence ID" value="GAA0035074.1"/>
    <property type="molecule type" value="Genomic_DNA"/>
</dbReference>
<evidence type="ECO:0008006" key="5">
    <source>
        <dbReference type="Google" id="ProtNLM"/>
    </source>
</evidence>
<dbReference type="Proteomes" id="UP001498238">
    <property type="component" value="Unassembled WGS sequence"/>
</dbReference>
<evidence type="ECO:0000313" key="3">
    <source>
        <dbReference type="EMBL" id="GAA0035074.1"/>
    </source>
</evidence>
<dbReference type="Pfam" id="PF13692">
    <property type="entry name" value="Glyco_trans_1_4"/>
    <property type="match status" value="1"/>
</dbReference>
<accession>A0ABP3C813</accession>
<comment type="caution">
    <text evidence="3">The sequence shown here is derived from an EMBL/GenBank/DDBJ whole genome shotgun (WGS) entry which is preliminary data.</text>
</comment>
<evidence type="ECO:0000256" key="1">
    <source>
        <dbReference type="ARBA" id="ARBA00022676"/>
    </source>
</evidence>
<sequence>MIFNRLLRRIRGSATPAHDGIDRVFDLTWSIPQEYGGLTKVMLRRSRTFVTQLGRSVDVLTLDYRLDVDEARARLRASGELIDGMRVRNAWDEVATYDRRQLKAFAGTRTGGGIPEARESAETHSTSRYVEHLDSAGKVERVDHLRADGSTWLIDDRTGEKRRLVLIDHDGRYVGEFTRARDFYFAWLDAAIGPDQAVLINESKYIATFLFHYRRDHIRIGQVLHNSHLHPTSDSPNGPFTKSRLDILRHWFDYDFIVFLTQKQKADFVRAFGDSPTLVVIPNSTAVSDDGLGEASRSSDRGAVVARLTGQKRVDHALTAVSEVGPEMTLDIIGDGDKRAELERTVHDSDVLSRRVTFTGHVDGAAARLSDYSFLLLTSSFEGMGVVLIEAMARGCVPIAYDIRYGPSDIIDSGENGYLVDDPRQMAAAITALLDTDASALAALRQAAIAKARTFSDESVTERWAQLFADLQETPRPPSKRAPDPQPGEAALDSCGDVIIRLSDDSAQHGADDAIVMTTRDGYYSFASAITADGTATFTADQLARVPSGAIVDVWRQTPGPDRIARHRIAWTGEGGATETVAADGVEAHADDAGGRAVVPYRTVKGNLSLKVG</sequence>
<dbReference type="RefSeq" id="WP_339392046.1">
    <property type="nucleotide sequence ID" value="NZ_BAAAAF010000003.1"/>
</dbReference>
<reference evidence="3 4" key="1">
    <citation type="submission" date="2024-01" db="EMBL/GenBank/DDBJ databases">
        <title>Characterization of antibiotic resistant novel bacterial strains and their environmental applications.</title>
        <authorList>
            <person name="Manzoor S."/>
            <person name="Abbas S."/>
            <person name="Arshad M."/>
            <person name="Ahmed I."/>
        </authorList>
    </citation>
    <scope>NUCLEOTIDE SEQUENCE [LARGE SCALE GENOMIC DNA]</scope>
    <source>
        <strain evidence="3 4">NCCP-602</strain>
    </source>
</reference>
<evidence type="ECO:0000256" key="2">
    <source>
        <dbReference type="ARBA" id="ARBA00022679"/>
    </source>
</evidence>
<organism evidence="3 4">
    <name type="scientific">Brevibacterium metallidurans</name>
    <dbReference type="NCBI Taxonomy" id="1482676"/>
    <lineage>
        <taxon>Bacteria</taxon>
        <taxon>Bacillati</taxon>
        <taxon>Actinomycetota</taxon>
        <taxon>Actinomycetes</taxon>
        <taxon>Micrococcales</taxon>
        <taxon>Brevibacteriaceae</taxon>
        <taxon>Brevibacterium</taxon>
    </lineage>
</organism>
<gene>
    <name evidence="3" type="ORF">NCCP602_10350</name>
</gene>
<dbReference type="Gene3D" id="3.40.50.2000">
    <property type="entry name" value="Glycogen Phosphorylase B"/>
    <property type="match status" value="3"/>
</dbReference>
<dbReference type="SUPFAM" id="SSF53756">
    <property type="entry name" value="UDP-Glycosyltransferase/glycogen phosphorylase"/>
    <property type="match status" value="1"/>
</dbReference>
<proteinExistence type="predicted"/>
<dbReference type="PANTHER" id="PTHR12526:SF629">
    <property type="entry name" value="TEICHURONIC ACID BIOSYNTHESIS GLYCOSYLTRANSFERASE TUAH-RELATED"/>
    <property type="match status" value="1"/>
</dbReference>
<keyword evidence="2" id="KW-0808">Transferase</keyword>
<evidence type="ECO:0000313" key="4">
    <source>
        <dbReference type="Proteomes" id="UP001498238"/>
    </source>
</evidence>
<dbReference type="PANTHER" id="PTHR12526">
    <property type="entry name" value="GLYCOSYLTRANSFERASE"/>
    <property type="match status" value="1"/>
</dbReference>
<keyword evidence="4" id="KW-1185">Reference proteome</keyword>
<keyword evidence="1" id="KW-0328">Glycosyltransferase</keyword>
<name>A0ABP3C813_9MICO</name>
<protein>
    <recommendedName>
        <fullName evidence="5">Poly(Glycerol-phosphate) alpha-glucosyltransferase</fullName>
    </recommendedName>
</protein>